<evidence type="ECO:0000256" key="5">
    <source>
        <dbReference type="ARBA" id="ARBA00022741"/>
    </source>
</evidence>
<dbReference type="InterPro" id="IPR054566">
    <property type="entry name" value="ManC/GMP-like_b-helix"/>
</dbReference>
<reference evidence="12" key="2">
    <citation type="submission" date="2019-02" db="EMBL/GenBank/DDBJ databases">
        <authorList>
            <person name="Chen S.-C."/>
            <person name="Chien H.-H."/>
            <person name="Lai M.-C."/>
        </authorList>
    </citation>
    <scope>NUCLEOTIDE SEQUENCE</scope>
    <source>
        <strain evidence="12">N2F9704</strain>
    </source>
</reference>
<dbReference type="PANTHER" id="PTHR46390">
    <property type="entry name" value="MANNOSE-1-PHOSPHATE GUANYLYLTRANSFERASE"/>
    <property type="match status" value="1"/>
</dbReference>
<dbReference type="CDD" id="cd02213">
    <property type="entry name" value="cupin_PMI_typeII_C"/>
    <property type="match status" value="1"/>
</dbReference>
<dbReference type="SUPFAM" id="SSF51182">
    <property type="entry name" value="RmlC-like cupins"/>
    <property type="match status" value="1"/>
</dbReference>
<dbReference type="AlphaFoldDB" id="A0A8A3S6I7"/>
<name>A0A8A3S6I7_9EURY</name>
<feature type="domain" description="Nucleotidyl transferase" evidence="9">
    <location>
        <begin position="2"/>
        <end position="264"/>
    </location>
</feature>
<evidence type="ECO:0000259" key="10">
    <source>
        <dbReference type="Pfam" id="PF01050"/>
    </source>
</evidence>
<dbReference type="RefSeq" id="WP_265580815.1">
    <property type="nucleotide sequence ID" value="NZ_CP036172.1"/>
</dbReference>
<dbReference type="Pfam" id="PF01050">
    <property type="entry name" value="MannoseP_isomer"/>
    <property type="match status" value="1"/>
</dbReference>
<keyword evidence="12" id="KW-0413">Isomerase</keyword>
<dbReference type="InterPro" id="IPR051161">
    <property type="entry name" value="Mannose-6P_isomerase_type2"/>
</dbReference>
<evidence type="ECO:0000256" key="6">
    <source>
        <dbReference type="ARBA" id="ARBA00023134"/>
    </source>
</evidence>
<dbReference type="Gene3D" id="2.60.120.10">
    <property type="entry name" value="Jelly Rolls"/>
    <property type="match status" value="1"/>
</dbReference>
<sequence length="464" mass="51776">MKTLILAGGRGTRLFPLSRSHFPKQFLQYFEGESLFQKTLRRALLFSAPDEVTVVTSADHRFLVMDQMKGVGAECRVLVEPEGKNTLPAVLYGLKHAVDDEEHVAVFPSDHLVETDETYGAAMKAAGRLAEEYLVTFGVPPRSPQTGYGYIRPGTRVEGGYRVDAFVEKPDLQTAEQYIKDGFLWNSGMFLFNTRLFFEECRHCIPEALSAFEKSTEEAFRLTPAISVDYGVMERTKRAAVVPLTSAWSDVGSFDAFYALAEKDGKGNVVHGEHLGIDGGNNLIVSDRLVATIGVSEMAIVDTRDVLLVCPKAEAQRVGEIVGTLQTRGDARCESHTTVFRPWGSYTLLESGPSFSIKRITVLPGRRLSLQLHHHRSEHWVVVRGTALVSNNGERFFVRSGESTYVPAGVKHRLENPGLIPLEVIEVQNGEHITEDDIVRYDDDFKREKQPEKRPTVLCTHTIH</sequence>
<dbReference type="InterPro" id="IPR005835">
    <property type="entry name" value="NTP_transferase_dom"/>
</dbReference>
<gene>
    <name evidence="12" type="ORF">RJ40_10520</name>
</gene>
<evidence type="ECO:0000256" key="2">
    <source>
        <dbReference type="ARBA" id="ARBA00012387"/>
    </source>
</evidence>
<keyword evidence="6" id="KW-0342">GTP-binding</keyword>
<dbReference type="InterPro" id="IPR011051">
    <property type="entry name" value="RmlC_Cupin_sf"/>
</dbReference>
<evidence type="ECO:0000256" key="4">
    <source>
        <dbReference type="ARBA" id="ARBA00022695"/>
    </source>
</evidence>
<dbReference type="InterPro" id="IPR014710">
    <property type="entry name" value="RmlC-like_jellyroll"/>
</dbReference>
<dbReference type="GO" id="GO:0009298">
    <property type="term" value="P:GDP-mannose biosynthetic process"/>
    <property type="evidence" value="ECO:0007669"/>
    <property type="project" value="TreeGrafter"/>
</dbReference>
<dbReference type="InterPro" id="IPR049577">
    <property type="entry name" value="GMPP_N"/>
</dbReference>
<feature type="domain" description="Mannose-6-phosphate isomerase type II C-terminal" evidence="10">
    <location>
        <begin position="330"/>
        <end position="443"/>
    </location>
</feature>
<dbReference type="KEGG" id="maqe:RJ40_10520"/>
<dbReference type="EC" id="2.7.7.13" evidence="2"/>
<accession>A0A8A3S6I7</accession>
<dbReference type="Pfam" id="PF00483">
    <property type="entry name" value="NTP_transferase"/>
    <property type="match status" value="1"/>
</dbReference>
<proteinExistence type="inferred from homology"/>
<dbReference type="InterPro" id="IPR006375">
    <property type="entry name" value="Man1P_GuaTrfase/Man6P_Isoase"/>
</dbReference>
<dbReference type="CDD" id="cd02509">
    <property type="entry name" value="GDP-M1P_Guanylyltransferase"/>
    <property type="match status" value="1"/>
</dbReference>
<organism evidence="12 13">
    <name type="scientific">Methanofollis aquaemaris</name>
    <dbReference type="NCBI Taxonomy" id="126734"/>
    <lineage>
        <taxon>Archaea</taxon>
        <taxon>Methanobacteriati</taxon>
        <taxon>Methanobacteriota</taxon>
        <taxon>Stenosarchaea group</taxon>
        <taxon>Methanomicrobia</taxon>
        <taxon>Methanomicrobiales</taxon>
        <taxon>Methanomicrobiaceae</taxon>
        <taxon>Methanofollis</taxon>
    </lineage>
</organism>
<dbReference type="InterPro" id="IPR029044">
    <property type="entry name" value="Nucleotide-diphossugar_trans"/>
</dbReference>
<dbReference type="PANTHER" id="PTHR46390:SF1">
    <property type="entry name" value="MANNOSE-1-PHOSPHATE GUANYLYLTRANSFERASE"/>
    <property type="match status" value="1"/>
</dbReference>
<dbReference type="Gene3D" id="3.90.550.10">
    <property type="entry name" value="Spore Coat Polysaccharide Biosynthesis Protein SpsA, Chain A"/>
    <property type="match status" value="1"/>
</dbReference>
<protein>
    <recommendedName>
        <fullName evidence="2">mannose-1-phosphate guanylyltransferase</fullName>
        <ecNumber evidence="2">2.7.7.13</ecNumber>
    </recommendedName>
</protein>
<keyword evidence="13" id="KW-1185">Reference proteome</keyword>
<keyword evidence="3 12" id="KW-0808">Transferase</keyword>
<dbReference type="GO" id="GO:0004475">
    <property type="term" value="F:mannose-1-phosphate guanylyltransferase (GTP) activity"/>
    <property type="evidence" value="ECO:0007669"/>
    <property type="project" value="UniProtKB-EC"/>
</dbReference>
<keyword evidence="4 12" id="KW-0548">Nucleotidyltransferase</keyword>
<evidence type="ECO:0000259" key="11">
    <source>
        <dbReference type="Pfam" id="PF22640"/>
    </source>
</evidence>
<evidence type="ECO:0000313" key="13">
    <source>
        <dbReference type="Proteomes" id="UP001042704"/>
    </source>
</evidence>
<dbReference type="Pfam" id="PF22640">
    <property type="entry name" value="ManC_GMP_beta-helix"/>
    <property type="match status" value="1"/>
</dbReference>
<evidence type="ECO:0000256" key="1">
    <source>
        <dbReference type="ARBA" id="ARBA00006115"/>
    </source>
</evidence>
<dbReference type="GO" id="GO:0005525">
    <property type="term" value="F:GTP binding"/>
    <property type="evidence" value="ECO:0007669"/>
    <property type="project" value="UniProtKB-KW"/>
</dbReference>
<comment type="catalytic activity">
    <reaction evidence="7">
        <text>alpha-D-mannose 1-phosphate + GTP + H(+) = GDP-alpha-D-mannose + diphosphate</text>
        <dbReference type="Rhea" id="RHEA:15229"/>
        <dbReference type="ChEBI" id="CHEBI:15378"/>
        <dbReference type="ChEBI" id="CHEBI:33019"/>
        <dbReference type="ChEBI" id="CHEBI:37565"/>
        <dbReference type="ChEBI" id="CHEBI:57527"/>
        <dbReference type="ChEBI" id="CHEBI:58409"/>
        <dbReference type="EC" id="2.7.7.13"/>
    </reaction>
</comment>
<dbReference type="GO" id="GO:0016853">
    <property type="term" value="F:isomerase activity"/>
    <property type="evidence" value="ECO:0007669"/>
    <property type="project" value="UniProtKB-KW"/>
</dbReference>
<keyword evidence="5" id="KW-0547">Nucleotide-binding</keyword>
<dbReference type="NCBIfam" id="TIGR01479">
    <property type="entry name" value="GMP_PMI"/>
    <property type="match status" value="1"/>
</dbReference>
<evidence type="ECO:0000259" key="9">
    <source>
        <dbReference type="Pfam" id="PF00483"/>
    </source>
</evidence>
<feature type="domain" description="MannoseP isomerase/GMP-like beta-helix" evidence="11">
    <location>
        <begin position="272"/>
        <end position="325"/>
    </location>
</feature>
<comment type="similarity">
    <text evidence="1 8">Belongs to the mannose-6-phosphate isomerase type 2 family.</text>
</comment>
<dbReference type="SUPFAM" id="SSF53448">
    <property type="entry name" value="Nucleotide-diphospho-sugar transferases"/>
    <property type="match status" value="1"/>
</dbReference>
<dbReference type="GeneID" id="76424801"/>
<evidence type="ECO:0000313" key="12">
    <source>
        <dbReference type="EMBL" id="QSZ67897.1"/>
    </source>
</evidence>
<dbReference type="FunFam" id="2.60.120.10:FF:000032">
    <property type="entry name" value="Mannose-1-phosphate guanylyltransferase/mannose-6-phosphate isomerase"/>
    <property type="match status" value="1"/>
</dbReference>
<evidence type="ECO:0000256" key="7">
    <source>
        <dbReference type="ARBA" id="ARBA00047343"/>
    </source>
</evidence>
<evidence type="ECO:0000256" key="3">
    <source>
        <dbReference type="ARBA" id="ARBA00022679"/>
    </source>
</evidence>
<dbReference type="InterPro" id="IPR001538">
    <property type="entry name" value="Man6P_isomerase-2_C"/>
</dbReference>
<dbReference type="GO" id="GO:0000271">
    <property type="term" value="P:polysaccharide biosynthetic process"/>
    <property type="evidence" value="ECO:0007669"/>
    <property type="project" value="InterPro"/>
</dbReference>
<dbReference type="EMBL" id="CP036172">
    <property type="protein sequence ID" value="QSZ67897.1"/>
    <property type="molecule type" value="Genomic_DNA"/>
</dbReference>
<reference evidence="12" key="1">
    <citation type="journal article" date="2001" name="Int. J. Syst. Evol. Microbiol.">
        <title>Methanofollis aquaemaris sp. nov., a methanogen isolated from an aquaculture fish pond.</title>
        <authorList>
            <person name="Lai M.C."/>
            <person name="Chen S.C."/>
        </authorList>
    </citation>
    <scope>NUCLEOTIDE SEQUENCE</scope>
    <source>
        <strain evidence="12">N2F9704</strain>
    </source>
</reference>
<dbReference type="Proteomes" id="UP001042704">
    <property type="component" value="Chromosome"/>
</dbReference>
<evidence type="ECO:0000256" key="8">
    <source>
        <dbReference type="RuleBase" id="RU004190"/>
    </source>
</evidence>